<protein>
    <submittedName>
        <fullName evidence="1">Uncharacterized protein</fullName>
    </submittedName>
</protein>
<accession>A0A0A8ZUS4</accession>
<reference evidence="1" key="2">
    <citation type="journal article" date="2015" name="Data Brief">
        <title>Shoot transcriptome of the giant reed, Arundo donax.</title>
        <authorList>
            <person name="Barrero R.A."/>
            <person name="Guerrero F.D."/>
            <person name="Moolhuijzen P."/>
            <person name="Goolsby J.A."/>
            <person name="Tidwell J."/>
            <person name="Bellgard S.E."/>
            <person name="Bellgard M.I."/>
        </authorList>
    </citation>
    <scope>NUCLEOTIDE SEQUENCE</scope>
    <source>
        <tissue evidence="1">Shoot tissue taken approximately 20 cm above the soil surface</tissue>
    </source>
</reference>
<organism evidence="1">
    <name type="scientific">Arundo donax</name>
    <name type="common">Giant reed</name>
    <name type="synonym">Donax arundinaceus</name>
    <dbReference type="NCBI Taxonomy" id="35708"/>
    <lineage>
        <taxon>Eukaryota</taxon>
        <taxon>Viridiplantae</taxon>
        <taxon>Streptophyta</taxon>
        <taxon>Embryophyta</taxon>
        <taxon>Tracheophyta</taxon>
        <taxon>Spermatophyta</taxon>
        <taxon>Magnoliopsida</taxon>
        <taxon>Liliopsida</taxon>
        <taxon>Poales</taxon>
        <taxon>Poaceae</taxon>
        <taxon>PACMAD clade</taxon>
        <taxon>Arundinoideae</taxon>
        <taxon>Arundineae</taxon>
        <taxon>Arundo</taxon>
    </lineage>
</organism>
<proteinExistence type="predicted"/>
<dbReference type="AlphaFoldDB" id="A0A0A8ZUS4"/>
<evidence type="ECO:0000313" key="1">
    <source>
        <dbReference type="EMBL" id="JAD43119.1"/>
    </source>
</evidence>
<dbReference type="EMBL" id="GBRH01254776">
    <property type="protein sequence ID" value="JAD43119.1"/>
    <property type="molecule type" value="Transcribed_RNA"/>
</dbReference>
<reference evidence="1" key="1">
    <citation type="submission" date="2014-09" db="EMBL/GenBank/DDBJ databases">
        <authorList>
            <person name="Magalhaes I.L.F."/>
            <person name="Oliveira U."/>
            <person name="Santos F.R."/>
            <person name="Vidigal T.H.D.A."/>
            <person name="Brescovit A.D."/>
            <person name="Santos A.J."/>
        </authorList>
    </citation>
    <scope>NUCLEOTIDE SEQUENCE</scope>
    <source>
        <tissue evidence="1">Shoot tissue taken approximately 20 cm above the soil surface</tissue>
    </source>
</reference>
<name>A0A0A8ZUS4_ARUDO</name>
<sequence length="43" mass="4875">MDELTVLRQARIISHGQSMGIYRCWATEVETAARSVASRAPRR</sequence>